<gene>
    <name evidence="2" type="ORF">C1SCF055_LOCUS42296</name>
</gene>
<dbReference type="Proteomes" id="UP001152797">
    <property type="component" value="Unassembled WGS sequence"/>
</dbReference>
<keyword evidence="4" id="KW-1185">Reference proteome</keyword>
<dbReference type="EMBL" id="CAMXCT030006649">
    <property type="protein sequence ID" value="CAL4804983.1"/>
    <property type="molecule type" value="Genomic_DNA"/>
</dbReference>
<feature type="compositionally biased region" description="Basic residues" evidence="1">
    <location>
        <begin position="48"/>
        <end position="60"/>
    </location>
</feature>
<comment type="caution">
    <text evidence="2">The sequence shown here is derived from an EMBL/GenBank/DDBJ whole genome shotgun (WGS) entry which is preliminary data.</text>
</comment>
<dbReference type="AlphaFoldDB" id="A0A9P1GMR0"/>
<accession>A0A9P1GMR0</accession>
<feature type="compositionally biased region" description="Low complexity" evidence="1">
    <location>
        <begin position="68"/>
        <end position="80"/>
    </location>
</feature>
<sequence>MDDDAPLSNLKNVNIKSSAVDDNMTLAALAQAKPKADTNGKSTGGKPKAGKGKGKAKGAAKKKEERQSSSSDSSSSSSSDSSDEGDQGDNKKAKAKATKSQRMALLKRERDGPDEDADEEDKKDNLVKKRDRTPKQQVVADLLCRWWYALPDWPPDDQEFYKPKLEERKLRQVTIQEWEWVPEEDERGFKKVYQLSQFRGVFRNSSGEMIDLRPQETCPCFQNFMKKDLPELYDLLVKAYEGQLKDLANSKYNEERFRKELEASLNKTRNKSYEAKKIAGPKRSRIA</sequence>
<reference evidence="3 4" key="2">
    <citation type="submission" date="2024-05" db="EMBL/GenBank/DDBJ databases">
        <authorList>
            <person name="Chen Y."/>
            <person name="Shah S."/>
            <person name="Dougan E. K."/>
            <person name="Thang M."/>
            <person name="Chan C."/>
        </authorList>
    </citation>
    <scope>NUCLEOTIDE SEQUENCE [LARGE SCALE GENOMIC DNA]</scope>
</reference>
<feature type="region of interest" description="Disordered" evidence="1">
    <location>
        <begin position="31"/>
        <end position="134"/>
    </location>
</feature>
<reference evidence="2" key="1">
    <citation type="submission" date="2022-10" db="EMBL/GenBank/DDBJ databases">
        <authorList>
            <person name="Chen Y."/>
            <person name="Dougan E. K."/>
            <person name="Chan C."/>
            <person name="Rhodes N."/>
            <person name="Thang M."/>
        </authorList>
    </citation>
    <scope>NUCLEOTIDE SEQUENCE</scope>
</reference>
<evidence type="ECO:0000256" key="1">
    <source>
        <dbReference type="SAM" id="MobiDB-lite"/>
    </source>
</evidence>
<dbReference type="EMBL" id="CAMXCT020006649">
    <property type="protein sequence ID" value="CAL1171046.1"/>
    <property type="molecule type" value="Genomic_DNA"/>
</dbReference>
<dbReference type="EMBL" id="CAMXCT010006649">
    <property type="protein sequence ID" value="CAI4017671.1"/>
    <property type="molecule type" value="Genomic_DNA"/>
</dbReference>
<name>A0A9P1GMR0_9DINO</name>
<proteinExistence type="predicted"/>
<dbReference type="OrthoDB" id="74703at2759"/>
<evidence type="ECO:0000313" key="4">
    <source>
        <dbReference type="Proteomes" id="UP001152797"/>
    </source>
</evidence>
<evidence type="ECO:0000313" key="3">
    <source>
        <dbReference type="EMBL" id="CAL4804983.1"/>
    </source>
</evidence>
<protein>
    <submittedName>
        <fullName evidence="2">Uncharacterized protein</fullName>
    </submittedName>
</protein>
<evidence type="ECO:0000313" key="2">
    <source>
        <dbReference type="EMBL" id="CAI4017671.1"/>
    </source>
</evidence>
<organism evidence="2">
    <name type="scientific">Cladocopium goreaui</name>
    <dbReference type="NCBI Taxonomy" id="2562237"/>
    <lineage>
        <taxon>Eukaryota</taxon>
        <taxon>Sar</taxon>
        <taxon>Alveolata</taxon>
        <taxon>Dinophyceae</taxon>
        <taxon>Suessiales</taxon>
        <taxon>Symbiodiniaceae</taxon>
        <taxon>Cladocopium</taxon>
    </lineage>
</organism>